<sequence length="172" mass="19809">MINDLYSKIGSILKEWCKNRASKNGDINYSPNNSEGDRFIGFSTQVIESILPPLEGSKIKWKRGVYILYQIDSKFDHKTRVDTVNISCVINNVGLSPSGKEFCEFLITTVGEDIKENWITKKLKTWNVRKCTENEELETIKADINSTLNSILENDIINFEREFLKPILKKNE</sequence>
<gene>
    <name evidence="1" type="ORF">CLMAG_57960</name>
</gene>
<comment type="caution">
    <text evidence="1">The sequence shown here is derived from an EMBL/GenBank/DDBJ whole genome shotgun (WGS) entry which is preliminary data.</text>
</comment>
<evidence type="ECO:0000313" key="1">
    <source>
        <dbReference type="EMBL" id="KZL88892.1"/>
    </source>
</evidence>
<protein>
    <submittedName>
        <fullName evidence="1">Uncharacterized protein</fullName>
    </submittedName>
</protein>
<proteinExistence type="predicted"/>
<dbReference type="EMBL" id="LWAE01000013">
    <property type="protein sequence ID" value="KZL88892.1"/>
    <property type="molecule type" value="Genomic_DNA"/>
</dbReference>
<dbReference type="RefSeq" id="WP_066630411.1">
    <property type="nucleotide sequence ID" value="NZ_FQXL01000030.1"/>
</dbReference>
<reference evidence="1 2" key="1">
    <citation type="submission" date="2016-04" db="EMBL/GenBank/DDBJ databases">
        <title>Genome sequence of Clostridium magnum DSM 2767.</title>
        <authorList>
            <person name="Poehlein A."/>
            <person name="Uhlig R."/>
            <person name="Fischer R."/>
            <person name="Bahl H."/>
            <person name="Daniel R."/>
        </authorList>
    </citation>
    <scope>NUCLEOTIDE SEQUENCE [LARGE SCALE GENOMIC DNA]</scope>
    <source>
        <strain evidence="1 2">DSM 2767</strain>
    </source>
</reference>
<dbReference type="PATRIC" id="fig|1121326.3.peg.5856"/>
<name>A0A161YFN1_9CLOT</name>
<keyword evidence="2" id="KW-1185">Reference proteome</keyword>
<accession>A0A161YFN1</accession>
<dbReference type="AlphaFoldDB" id="A0A161YFN1"/>
<dbReference type="Proteomes" id="UP000076603">
    <property type="component" value="Unassembled WGS sequence"/>
</dbReference>
<evidence type="ECO:0000313" key="2">
    <source>
        <dbReference type="Proteomes" id="UP000076603"/>
    </source>
</evidence>
<dbReference type="STRING" id="1121326.CLMAG_57960"/>
<organism evidence="1 2">
    <name type="scientific">Clostridium magnum DSM 2767</name>
    <dbReference type="NCBI Taxonomy" id="1121326"/>
    <lineage>
        <taxon>Bacteria</taxon>
        <taxon>Bacillati</taxon>
        <taxon>Bacillota</taxon>
        <taxon>Clostridia</taxon>
        <taxon>Eubacteriales</taxon>
        <taxon>Clostridiaceae</taxon>
        <taxon>Clostridium</taxon>
    </lineage>
</organism>